<accession>A0A914LH65</accession>
<evidence type="ECO:0000313" key="3">
    <source>
        <dbReference type="WBParaSite" id="Minc3s00499g13359"/>
    </source>
</evidence>
<reference evidence="3" key="1">
    <citation type="submission" date="2022-11" db="UniProtKB">
        <authorList>
            <consortium name="WormBaseParasite"/>
        </authorList>
    </citation>
    <scope>IDENTIFICATION</scope>
</reference>
<evidence type="ECO:0000313" key="2">
    <source>
        <dbReference type="Proteomes" id="UP000887563"/>
    </source>
</evidence>
<evidence type="ECO:0000256" key="1">
    <source>
        <dbReference type="SAM" id="Phobius"/>
    </source>
</evidence>
<feature type="transmembrane region" description="Helical" evidence="1">
    <location>
        <begin position="12"/>
        <end position="32"/>
    </location>
</feature>
<dbReference type="Proteomes" id="UP000887563">
    <property type="component" value="Unplaced"/>
</dbReference>
<keyword evidence="1" id="KW-1133">Transmembrane helix</keyword>
<keyword evidence="2" id="KW-1185">Reference proteome</keyword>
<proteinExistence type="predicted"/>
<dbReference type="WBParaSite" id="Minc3s00499g13359">
    <property type="protein sequence ID" value="Minc3s00499g13359"/>
    <property type="gene ID" value="Minc3s00499g13359"/>
</dbReference>
<sequence>MGVSGPTRDVASIRLGEVWAGVFSLLSILFLLGKEANSRSMAAVTTAGSFRPTRAPNHILASTFRGRMESNRGGSSALRLCQPDLRTEEEKKKWKTRVDGRIVGSVLN</sequence>
<protein>
    <submittedName>
        <fullName evidence="3">Uncharacterized protein</fullName>
    </submittedName>
</protein>
<name>A0A914LH65_MELIC</name>
<dbReference type="AlphaFoldDB" id="A0A914LH65"/>
<organism evidence="2 3">
    <name type="scientific">Meloidogyne incognita</name>
    <name type="common">Southern root-knot nematode worm</name>
    <name type="synonym">Oxyuris incognita</name>
    <dbReference type="NCBI Taxonomy" id="6306"/>
    <lineage>
        <taxon>Eukaryota</taxon>
        <taxon>Metazoa</taxon>
        <taxon>Ecdysozoa</taxon>
        <taxon>Nematoda</taxon>
        <taxon>Chromadorea</taxon>
        <taxon>Rhabditida</taxon>
        <taxon>Tylenchina</taxon>
        <taxon>Tylenchomorpha</taxon>
        <taxon>Tylenchoidea</taxon>
        <taxon>Meloidogynidae</taxon>
        <taxon>Meloidogyninae</taxon>
        <taxon>Meloidogyne</taxon>
        <taxon>Meloidogyne incognita group</taxon>
    </lineage>
</organism>
<keyword evidence="1" id="KW-0812">Transmembrane</keyword>
<keyword evidence="1" id="KW-0472">Membrane</keyword>